<proteinExistence type="inferred from homology"/>
<dbReference type="Pfam" id="PF01266">
    <property type="entry name" value="DAO"/>
    <property type="match status" value="1"/>
</dbReference>
<evidence type="ECO:0000256" key="4">
    <source>
        <dbReference type="ARBA" id="ARBA00023002"/>
    </source>
</evidence>
<evidence type="ECO:0000259" key="5">
    <source>
        <dbReference type="Pfam" id="PF01266"/>
    </source>
</evidence>
<dbReference type="NCBIfam" id="TIGR03364">
    <property type="entry name" value="HpnW_proposed"/>
    <property type="match status" value="1"/>
</dbReference>
<dbReference type="PANTHER" id="PTHR13847:SF286">
    <property type="entry name" value="D-AMINO ACID DEHYDROGENASE"/>
    <property type="match status" value="1"/>
</dbReference>
<feature type="domain" description="FAD dependent oxidoreductase" evidence="5">
    <location>
        <begin position="7"/>
        <end position="379"/>
    </location>
</feature>
<dbReference type="EMBL" id="JAKEVY010000006">
    <property type="protein sequence ID" value="MCF1716775.1"/>
    <property type="molecule type" value="Genomic_DNA"/>
</dbReference>
<keyword evidence="7" id="KW-1185">Reference proteome</keyword>
<dbReference type="Gene3D" id="3.30.9.10">
    <property type="entry name" value="D-Amino Acid Oxidase, subunit A, domain 2"/>
    <property type="match status" value="1"/>
</dbReference>
<evidence type="ECO:0000313" key="6">
    <source>
        <dbReference type="EMBL" id="MCF1716775.1"/>
    </source>
</evidence>
<keyword evidence="4" id="KW-0560">Oxidoreductase</keyword>
<evidence type="ECO:0000256" key="3">
    <source>
        <dbReference type="ARBA" id="ARBA00022630"/>
    </source>
</evidence>
<gene>
    <name evidence="6" type="ORF">L0U88_19190</name>
</gene>
<dbReference type="InterPro" id="IPR036188">
    <property type="entry name" value="FAD/NAD-bd_sf"/>
</dbReference>
<protein>
    <submittedName>
        <fullName evidence="6">TIGR03364 family FAD-dependent oxidoreductase</fullName>
    </submittedName>
</protein>
<comment type="similarity">
    <text evidence="2">Belongs to the DadA oxidoreductase family.</text>
</comment>
<dbReference type="SUPFAM" id="SSF51905">
    <property type="entry name" value="FAD/NAD(P)-binding domain"/>
    <property type="match status" value="1"/>
</dbReference>
<evidence type="ECO:0000256" key="1">
    <source>
        <dbReference type="ARBA" id="ARBA00001974"/>
    </source>
</evidence>
<evidence type="ECO:0000313" key="7">
    <source>
        <dbReference type="Proteomes" id="UP001200145"/>
    </source>
</evidence>
<accession>A0ABS9BNP1</accession>
<comment type="cofactor">
    <cofactor evidence="1">
        <name>FAD</name>
        <dbReference type="ChEBI" id="CHEBI:57692"/>
    </cofactor>
</comment>
<organism evidence="6 7">
    <name type="scientific">Flavihumibacter fluminis</name>
    <dbReference type="NCBI Taxonomy" id="2909236"/>
    <lineage>
        <taxon>Bacteria</taxon>
        <taxon>Pseudomonadati</taxon>
        <taxon>Bacteroidota</taxon>
        <taxon>Chitinophagia</taxon>
        <taxon>Chitinophagales</taxon>
        <taxon>Chitinophagaceae</taxon>
        <taxon>Flavihumibacter</taxon>
    </lineage>
</organism>
<dbReference type="Gene3D" id="3.50.50.60">
    <property type="entry name" value="FAD/NAD(P)-binding domain"/>
    <property type="match status" value="1"/>
</dbReference>
<dbReference type="RefSeq" id="WP_234868232.1">
    <property type="nucleotide sequence ID" value="NZ_JAKEVY010000006.1"/>
</dbReference>
<dbReference type="InterPro" id="IPR006076">
    <property type="entry name" value="FAD-dep_OxRdtase"/>
</dbReference>
<dbReference type="Proteomes" id="UP001200145">
    <property type="component" value="Unassembled WGS sequence"/>
</dbReference>
<reference evidence="6 7" key="1">
    <citation type="submission" date="2022-01" db="EMBL/GenBank/DDBJ databases">
        <title>Flavihumibacter sp. nov., isolated from sediment of a river.</title>
        <authorList>
            <person name="Liu H."/>
        </authorList>
    </citation>
    <scope>NUCLEOTIDE SEQUENCE [LARGE SCALE GENOMIC DNA]</scope>
    <source>
        <strain evidence="6 7">RY-1</strain>
    </source>
</reference>
<dbReference type="InterPro" id="IPR017741">
    <property type="entry name" value="FAD-dependent_OxRdtase_HpnW"/>
</dbReference>
<name>A0ABS9BNP1_9BACT</name>
<dbReference type="PANTHER" id="PTHR13847">
    <property type="entry name" value="SARCOSINE DEHYDROGENASE-RELATED"/>
    <property type="match status" value="1"/>
</dbReference>
<evidence type="ECO:0000256" key="2">
    <source>
        <dbReference type="ARBA" id="ARBA00009410"/>
    </source>
</evidence>
<keyword evidence="3" id="KW-0285">Flavoprotein</keyword>
<comment type="caution">
    <text evidence="6">The sequence shown here is derived from an EMBL/GenBank/DDBJ whole genome shotgun (WGS) entry which is preliminary data.</text>
</comment>
<sequence>MQPKHFDLIVVGAGVLGSFHAYHAAKKGWKVLLIEKDEKPADASVRNFGMIIPSGMAKGEWKEYGRRSMEIYRSIQSSFDITLRANGSIYLASDNTEATLLEELAAINEKDGYACTLASKEDCLLRYPGLRASYCQGGLYFPDEITVEPNRMVHHLIAYMKEQLGLLYKSNTLVKSVVYQSDRAWVETGNGEQFSSNYVVICSGREFKTLYPSLFTNAGIELVKLQMMQTTPMPDYELKGSIFGGLSIRRYESFRECPSFEKLQSAQIDSRFKKWGIHVLFKQAMDGSMIIGDSHEYAPIDQTDSLGFEYKQVIEDIILQEAQRMIRLPHWNIAKTWNGYYTQSKEQDIFREYADTNILILTAIGGKGMTASPAVAEKTISQWTN</sequence>